<evidence type="ECO:0000259" key="3">
    <source>
        <dbReference type="Pfam" id="PF16884"/>
    </source>
</evidence>
<feature type="domain" description="Alcohol dehydrogenase-like C-terminal" evidence="2">
    <location>
        <begin position="163"/>
        <end position="288"/>
    </location>
</feature>
<dbReference type="InterPro" id="IPR041694">
    <property type="entry name" value="ADH_N_2"/>
</dbReference>
<dbReference type="RefSeq" id="WP_205290476.1">
    <property type="nucleotide sequence ID" value="NZ_CP074406.1"/>
</dbReference>
<proteinExistence type="predicted"/>
<dbReference type="InterPro" id="IPR011032">
    <property type="entry name" value="GroES-like_sf"/>
</dbReference>
<organism evidence="4 5">
    <name type="scientific">Nocardioides faecalis</name>
    <dbReference type="NCBI Taxonomy" id="2803858"/>
    <lineage>
        <taxon>Bacteria</taxon>
        <taxon>Bacillati</taxon>
        <taxon>Actinomycetota</taxon>
        <taxon>Actinomycetes</taxon>
        <taxon>Propionibacteriales</taxon>
        <taxon>Nocardioidaceae</taxon>
        <taxon>Nocardioides</taxon>
    </lineage>
</organism>
<dbReference type="InterPro" id="IPR045010">
    <property type="entry name" value="MDR_fam"/>
</dbReference>
<gene>
    <name evidence="4" type="ORF">JK386_04515</name>
</gene>
<accession>A0A938Y8F9</accession>
<dbReference type="InterPro" id="IPR036291">
    <property type="entry name" value="NAD(P)-bd_dom_sf"/>
</dbReference>
<dbReference type="Pfam" id="PF00107">
    <property type="entry name" value="ADH_zinc_N"/>
    <property type="match status" value="1"/>
</dbReference>
<dbReference type="Pfam" id="PF16884">
    <property type="entry name" value="ADH_N_2"/>
    <property type="match status" value="1"/>
</dbReference>
<dbReference type="GO" id="GO:0016628">
    <property type="term" value="F:oxidoreductase activity, acting on the CH-CH group of donors, NAD or NADP as acceptor"/>
    <property type="evidence" value="ECO:0007669"/>
    <property type="project" value="InterPro"/>
</dbReference>
<feature type="domain" description="Oxidoreductase N-terminal" evidence="3">
    <location>
        <begin position="10"/>
        <end position="117"/>
    </location>
</feature>
<keyword evidence="1" id="KW-0560">Oxidoreductase</keyword>
<evidence type="ECO:0000259" key="2">
    <source>
        <dbReference type="Pfam" id="PF00107"/>
    </source>
</evidence>
<dbReference type="PANTHER" id="PTHR43205">
    <property type="entry name" value="PROSTAGLANDIN REDUCTASE"/>
    <property type="match status" value="1"/>
</dbReference>
<sequence>MQASAPSSSRAVLVRSTPHGQVQASDFEVAEAPLPELADGDVRIRVDVLSLDPYLRSLLGPGHLGEPAVGPGAVMPGRAIGTATLSRHPDVPEGSQVLAETGWRTEAVVAGDATTPVSVPAGVPASAVLGVLGMPGLTAFAVVERHLRPAAGETIVVTAATGGVGSLVGQLARLAGARTVAIVGDEDKAAIAKDLGYDATVLRGRPGWIDELHAACPEKIHGYVHMADQETLDGVVEHLAVGARVSLVGVIDQNNGAAPTRIRVGALMAARATTYGMVVYDHADLADAHRERVGELLARGEVVALEDAHEGLENAGQAFAELMAGRNRGKVVVHVS</sequence>
<dbReference type="SUPFAM" id="SSF50129">
    <property type="entry name" value="GroES-like"/>
    <property type="match status" value="1"/>
</dbReference>
<dbReference type="SUPFAM" id="SSF51735">
    <property type="entry name" value="NAD(P)-binding Rossmann-fold domains"/>
    <property type="match status" value="1"/>
</dbReference>
<evidence type="ECO:0000313" key="4">
    <source>
        <dbReference type="EMBL" id="MBM9459154.1"/>
    </source>
</evidence>
<protein>
    <submittedName>
        <fullName evidence="4">NADP-dependent oxidoreductase</fullName>
    </submittedName>
</protein>
<dbReference type="CDD" id="cd05288">
    <property type="entry name" value="PGDH"/>
    <property type="match status" value="1"/>
</dbReference>
<dbReference type="Gene3D" id="3.40.50.720">
    <property type="entry name" value="NAD(P)-binding Rossmann-like Domain"/>
    <property type="match status" value="1"/>
</dbReference>
<dbReference type="PANTHER" id="PTHR43205:SF7">
    <property type="entry name" value="PROSTAGLANDIN REDUCTASE 1"/>
    <property type="match status" value="1"/>
</dbReference>
<dbReference type="InterPro" id="IPR013149">
    <property type="entry name" value="ADH-like_C"/>
</dbReference>
<name>A0A938Y8F9_9ACTN</name>
<dbReference type="EMBL" id="JAERTX010000004">
    <property type="protein sequence ID" value="MBM9459154.1"/>
    <property type="molecule type" value="Genomic_DNA"/>
</dbReference>
<dbReference type="AlphaFoldDB" id="A0A938Y8F9"/>
<evidence type="ECO:0000313" key="5">
    <source>
        <dbReference type="Proteomes" id="UP000663791"/>
    </source>
</evidence>
<comment type="caution">
    <text evidence="4">The sequence shown here is derived from an EMBL/GenBank/DDBJ whole genome shotgun (WGS) entry which is preliminary data.</text>
</comment>
<dbReference type="Proteomes" id="UP000663791">
    <property type="component" value="Unassembled WGS sequence"/>
</dbReference>
<reference evidence="4" key="1">
    <citation type="submission" date="2021-01" db="EMBL/GenBank/DDBJ databases">
        <title>Novel species in genus Nocardioides.</title>
        <authorList>
            <person name="Zhang G."/>
        </authorList>
    </citation>
    <scope>NUCLEOTIDE SEQUENCE</scope>
    <source>
        <strain evidence="4">Zg-536</strain>
    </source>
</reference>
<dbReference type="Gene3D" id="3.90.180.10">
    <property type="entry name" value="Medium-chain alcohol dehydrogenases, catalytic domain"/>
    <property type="match status" value="1"/>
</dbReference>
<evidence type="ECO:0000256" key="1">
    <source>
        <dbReference type="ARBA" id="ARBA00023002"/>
    </source>
</evidence>
<keyword evidence="5" id="KW-1185">Reference proteome</keyword>